<dbReference type="Gene3D" id="3.90.1150.10">
    <property type="entry name" value="Aspartate Aminotransferase, domain 1"/>
    <property type="match status" value="1"/>
</dbReference>
<dbReference type="PANTHER" id="PTHR43799">
    <property type="entry name" value="AMINOTRANSFERASE, PUTATIVE-RELATED"/>
    <property type="match status" value="1"/>
</dbReference>
<organism evidence="1 2">
    <name type="scientific">Acanthopleuribacter pedis</name>
    <dbReference type="NCBI Taxonomy" id="442870"/>
    <lineage>
        <taxon>Bacteria</taxon>
        <taxon>Pseudomonadati</taxon>
        <taxon>Acidobacteriota</taxon>
        <taxon>Holophagae</taxon>
        <taxon>Acanthopleuribacterales</taxon>
        <taxon>Acanthopleuribacteraceae</taxon>
        <taxon>Acanthopleuribacter</taxon>
    </lineage>
</organism>
<dbReference type="InterPro" id="IPR015422">
    <property type="entry name" value="PyrdxlP-dep_Trfase_small"/>
</dbReference>
<dbReference type="RefSeq" id="WP_207862317.1">
    <property type="nucleotide sequence ID" value="NZ_JAFREP010000034.1"/>
</dbReference>
<keyword evidence="2" id="KW-1185">Reference proteome</keyword>
<evidence type="ECO:0000313" key="2">
    <source>
        <dbReference type="Proteomes" id="UP000664417"/>
    </source>
</evidence>
<accession>A0A8J7QDV1</accession>
<dbReference type="InterPro" id="IPR024551">
    <property type="entry name" value="AspAT_Ic"/>
</dbReference>
<dbReference type="SUPFAM" id="SSF53383">
    <property type="entry name" value="PLP-dependent transferases"/>
    <property type="match status" value="1"/>
</dbReference>
<dbReference type="GO" id="GO:0004069">
    <property type="term" value="F:L-aspartate:2-oxoglutarate aminotransferase activity"/>
    <property type="evidence" value="ECO:0007669"/>
    <property type="project" value="InterPro"/>
</dbReference>
<dbReference type="InterPro" id="IPR015424">
    <property type="entry name" value="PyrdxlP-dep_Trfase"/>
</dbReference>
<dbReference type="Pfam" id="PF12897">
    <property type="entry name" value="Asp_aminotransf"/>
    <property type="match status" value="1"/>
</dbReference>
<dbReference type="Gene3D" id="3.40.640.10">
    <property type="entry name" value="Type I PLP-dependent aspartate aminotransferase-like (Major domain)"/>
    <property type="match status" value="1"/>
</dbReference>
<protein>
    <submittedName>
        <fullName evidence="1">Aminotransferase class I/II-fold pyridoxal phosphate-dependent enzyme</fullName>
    </submittedName>
</protein>
<sequence>MTTNNISDLQARFDALKAQNLNLDMTRGKPAPEQLDLANAMLTIVDADSARSEAGTDCRNYGVVDGLPAAKAFFGEFLEAPAEQVFIGGNASLTLMHNTVMRAMLFGVPGSPRPWCKEPVVRWLCPVPGYDRHFNICREMGMEMISVPMNDEGPDMDRVAALAASDETIKGIWCVPKYSNPTGITYSDAVVDRLASMKTAAPDFRILWDNAYAHHPLYAENDSVKNILTACDAAGNPDRVYHFGSTSKITFAGSGVSAVATSPANHADLIKHVKMETIGHDKLNQLRHLRFLKDMDGLKQHMQKHADIMRPKFEKVVAILERDLADTPGVRWTTPRGGYFITLETAPGTAKRVVELAASLGVKLTPAGATHPNGHDPEDRTIRIAPSLPSLPAIEQATTVMALCVKLATAEKG</sequence>
<dbReference type="AlphaFoldDB" id="A0A8J7QDV1"/>
<proteinExistence type="predicted"/>
<keyword evidence="1" id="KW-0808">Transferase</keyword>
<dbReference type="EMBL" id="JAFREP010000034">
    <property type="protein sequence ID" value="MBO1322344.1"/>
    <property type="molecule type" value="Genomic_DNA"/>
</dbReference>
<gene>
    <name evidence="1" type="ORF">J3U88_27980</name>
</gene>
<dbReference type="PANTHER" id="PTHR43799:SF1">
    <property type="entry name" value="ASPARTATE AMINOTRANSFERASE"/>
    <property type="match status" value="1"/>
</dbReference>
<name>A0A8J7QDV1_9BACT</name>
<reference evidence="1" key="1">
    <citation type="submission" date="2021-03" db="EMBL/GenBank/DDBJ databases">
        <authorList>
            <person name="Wang G."/>
        </authorList>
    </citation>
    <scope>NUCLEOTIDE SEQUENCE</scope>
    <source>
        <strain evidence="1">KCTC 12899</strain>
    </source>
</reference>
<dbReference type="CDD" id="cd00609">
    <property type="entry name" value="AAT_like"/>
    <property type="match status" value="1"/>
</dbReference>
<evidence type="ECO:0000313" key="1">
    <source>
        <dbReference type="EMBL" id="MBO1322344.1"/>
    </source>
</evidence>
<dbReference type="Proteomes" id="UP000664417">
    <property type="component" value="Unassembled WGS sequence"/>
</dbReference>
<keyword evidence="1" id="KW-0032">Aminotransferase</keyword>
<comment type="caution">
    <text evidence="1">The sequence shown here is derived from an EMBL/GenBank/DDBJ whole genome shotgun (WGS) entry which is preliminary data.</text>
</comment>
<dbReference type="InterPro" id="IPR015421">
    <property type="entry name" value="PyrdxlP-dep_Trfase_major"/>
</dbReference>